<feature type="region of interest" description="Disordered" evidence="1">
    <location>
        <begin position="671"/>
        <end position="691"/>
    </location>
</feature>
<dbReference type="GO" id="GO:0031267">
    <property type="term" value="F:small GTPase binding"/>
    <property type="evidence" value="ECO:0007669"/>
    <property type="project" value="TreeGrafter"/>
</dbReference>
<dbReference type="OrthoDB" id="10264848at2759"/>
<dbReference type="SUPFAM" id="SSF109993">
    <property type="entry name" value="VPS9 domain"/>
    <property type="match status" value="1"/>
</dbReference>
<feature type="compositionally biased region" description="Low complexity" evidence="1">
    <location>
        <begin position="160"/>
        <end position="169"/>
    </location>
</feature>
<dbReference type="PANTHER" id="PTHR23101:SF25">
    <property type="entry name" value="GTPASE-ACTIVATING PROTEIN AND VPS9 DOMAIN-CONTAINING PROTEIN 1"/>
    <property type="match status" value="1"/>
</dbReference>
<gene>
    <name evidence="3" type="ORF">BCR41DRAFT_390627</name>
</gene>
<feature type="region of interest" description="Disordered" evidence="1">
    <location>
        <begin position="378"/>
        <end position="412"/>
    </location>
</feature>
<dbReference type="GO" id="GO:0005829">
    <property type="term" value="C:cytosol"/>
    <property type="evidence" value="ECO:0007669"/>
    <property type="project" value="TreeGrafter"/>
</dbReference>
<feature type="compositionally biased region" description="Low complexity" evidence="1">
    <location>
        <begin position="386"/>
        <end position="396"/>
    </location>
</feature>
<dbReference type="Gene3D" id="1.20.1050.80">
    <property type="entry name" value="VPS9 domain"/>
    <property type="match status" value="2"/>
</dbReference>
<dbReference type="Pfam" id="PF02204">
    <property type="entry name" value="VPS9"/>
    <property type="match status" value="1"/>
</dbReference>
<dbReference type="GeneID" id="33570095"/>
<feature type="compositionally biased region" description="Polar residues" evidence="1">
    <location>
        <begin position="15"/>
        <end position="36"/>
    </location>
</feature>
<dbReference type="RefSeq" id="XP_021875609.1">
    <property type="nucleotide sequence ID" value="XM_022028252.1"/>
</dbReference>
<evidence type="ECO:0000313" key="3">
    <source>
        <dbReference type="EMBL" id="ORY97076.1"/>
    </source>
</evidence>
<sequence>MQNIPGLSFFDGLTKSRNAPTSGRMSSLNAGRSPTDTPLRDAAPFSSLRGTRGLNTQGYREDDRPETGEGRAEAFDDPLSSSSLTGDSIPSSSLPAASFSRRAATISAGSSSMPALPTRRTTSSSSASRSSIFSSPLLGGRRSSSTAENAAASGIGGQRSGSIQSNNSGTSIKENEEPTAKDVTLMAPGTQAYELLKRIQEHPIELADIIRMLVTKKAILILPTCAASTEEPTPPRSTYEDHVIIPESNSGESLFVTLSGIRGVLRPASSSITMLGMATGQDFGTIPADASGPTKRSFFDNISKSSNALEGSILGDNSNGTDINELKLVNSSKRPVFIYVESVGPIHALLVDRIIPRPEGDAIPTPLVPLATGIATVKDRSEARRTTGSSTSSVRSMNMNDDNNKDTASLPKLPKIGSDLPLEWDSVVKGLESFVLKLRKSPLSSADRYSNEFQRKYDDVRHRFEAYGSASGMKSRWNDQDYDEVQQWVEAWLCREMYQAIFPHSSYGINSQDYLQDEQLQAKIAALNFLDLTLEHLGFVLEQPEDVEHIAQVVREGGTEMQKLAMVRSPSDKMNVILSSHRVVVDALNRESAVQNLMVGVGGTKETLIDESAKDNATAATESIGSNTTTLLTTTVPGAGTTSTASVNKRLSIPKIPMDGLVPRLDSSVSSGALLPRIPMDEGYDRPSLETDTEKRDHMIELGESKNKDQADPKESFDQAEATKEGDEMKKYDPKTKFEEENEKTEDNKIVNDTENGREDPLTIATEVDPAKIALPMSPVMEVGTTVSVEPVKGASDISSTRAAAPAPTASPTPSSSRRQYSADVLLPLLIFSVVKSNPPMLISNLRYIQRFKVQDHLTGELAYCLTNMMAVVSFLETLDPKALGLSNDIRVMSDMSDIQVIPGGKLNPPAPLLNFQEGLDQTKALGHKVSQELAGVAGEGLKVISDVVQDGYSKFFNRLLTAADGLSNNKGGLGPNLSRSGTKPTTAASSLAATAAAAAAIEEEMKRKAAEEKDKTLVGLVSPAEVTSNVTVLSVDATVGSSGSSHSQGGAIEKSSSHDTAMEHAAKSRALEFIRSSEGPQREFMACTDAGDLRLSDIQKLLSDYQRIGKILQEVKRLA</sequence>
<feature type="region of interest" description="Disordered" evidence="1">
    <location>
        <begin position="1"/>
        <end position="182"/>
    </location>
</feature>
<reference evidence="3 4" key="1">
    <citation type="submission" date="2016-07" db="EMBL/GenBank/DDBJ databases">
        <title>Pervasive Adenine N6-methylation of Active Genes in Fungi.</title>
        <authorList>
            <consortium name="DOE Joint Genome Institute"/>
            <person name="Mondo S.J."/>
            <person name="Dannebaum R.O."/>
            <person name="Kuo R.C."/>
            <person name="Labutti K."/>
            <person name="Haridas S."/>
            <person name="Kuo A."/>
            <person name="Salamov A."/>
            <person name="Ahrendt S.R."/>
            <person name="Lipzen A."/>
            <person name="Sullivan W."/>
            <person name="Andreopoulos W.B."/>
            <person name="Clum A."/>
            <person name="Lindquist E."/>
            <person name="Daum C."/>
            <person name="Ramamoorthy G.K."/>
            <person name="Gryganskyi A."/>
            <person name="Culley D."/>
            <person name="Magnuson J.K."/>
            <person name="James T.Y."/>
            <person name="O'Malley M.A."/>
            <person name="Stajich J.E."/>
            <person name="Spatafora J.W."/>
            <person name="Visel A."/>
            <person name="Grigoriev I.V."/>
        </authorList>
    </citation>
    <scope>NUCLEOTIDE SEQUENCE [LARGE SCALE GENOMIC DNA]</scope>
    <source>
        <strain evidence="3 4">NRRL 3116</strain>
    </source>
</reference>
<dbReference type="PANTHER" id="PTHR23101">
    <property type="entry name" value="RAB GDP/GTP EXCHANGE FACTOR"/>
    <property type="match status" value="1"/>
</dbReference>
<dbReference type="SMART" id="SM00167">
    <property type="entry name" value="VPS9"/>
    <property type="match status" value="1"/>
</dbReference>
<feature type="domain" description="VPS9" evidence="2">
    <location>
        <begin position="744"/>
        <end position="885"/>
    </location>
</feature>
<dbReference type="InterPro" id="IPR037191">
    <property type="entry name" value="VPS9_dom_sf"/>
</dbReference>
<dbReference type="STRING" id="64571.A0A1Y2G6B4"/>
<proteinExistence type="predicted"/>
<dbReference type="Proteomes" id="UP000193648">
    <property type="component" value="Unassembled WGS sequence"/>
</dbReference>
<feature type="region of interest" description="Disordered" evidence="1">
    <location>
        <begin position="797"/>
        <end position="818"/>
    </location>
</feature>
<evidence type="ECO:0000313" key="4">
    <source>
        <dbReference type="Proteomes" id="UP000193648"/>
    </source>
</evidence>
<feature type="compositionally biased region" description="Low complexity" evidence="1">
    <location>
        <begin position="118"/>
        <end position="145"/>
    </location>
</feature>
<comment type="caution">
    <text evidence="3">The sequence shown here is derived from an EMBL/GenBank/DDBJ whole genome shotgun (WGS) entry which is preliminary data.</text>
</comment>
<dbReference type="GO" id="GO:0030139">
    <property type="term" value="C:endocytic vesicle"/>
    <property type="evidence" value="ECO:0007669"/>
    <property type="project" value="TreeGrafter"/>
</dbReference>
<evidence type="ECO:0000259" key="2">
    <source>
        <dbReference type="PROSITE" id="PS51205"/>
    </source>
</evidence>
<dbReference type="InParanoid" id="A0A1Y2G6B4"/>
<dbReference type="InterPro" id="IPR045046">
    <property type="entry name" value="Vps9-like"/>
</dbReference>
<accession>A0A1Y2G6B4</accession>
<dbReference type="PROSITE" id="PS51205">
    <property type="entry name" value="VPS9"/>
    <property type="match status" value="1"/>
</dbReference>
<dbReference type="EMBL" id="MCFF01000074">
    <property type="protein sequence ID" value="ORY97076.1"/>
    <property type="molecule type" value="Genomic_DNA"/>
</dbReference>
<feature type="compositionally biased region" description="Basic and acidic residues" evidence="1">
    <location>
        <begin position="679"/>
        <end position="691"/>
    </location>
</feature>
<organism evidence="3 4">
    <name type="scientific">Lobosporangium transversale</name>
    <dbReference type="NCBI Taxonomy" id="64571"/>
    <lineage>
        <taxon>Eukaryota</taxon>
        <taxon>Fungi</taxon>
        <taxon>Fungi incertae sedis</taxon>
        <taxon>Mucoromycota</taxon>
        <taxon>Mortierellomycotina</taxon>
        <taxon>Mortierellomycetes</taxon>
        <taxon>Mortierellales</taxon>
        <taxon>Mortierellaceae</taxon>
        <taxon>Lobosporangium</taxon>
    </lineage>
</organism>
<dbReference type="GO" id="GO:0016192">
    <property type="term" value="P:vesicle-mediated transport"/>
    <property type="evidence" value="ECO:0007669"/>
    <property type="project" value="InterPro"/>
</dbReference>
<dbReference type="AlphaFoldDB" id="A0A1Y2G6B4"/>
<feature type="compositionally biased region" description="Basic and acidic residues" evidence="1">
    <location>
        <begin position="59"/>
        <end position="74"/>
    </location>
</feature>
<feature type="region of interest" description="Disordered" evidence="1">
    <location>
        <begin position="703"/>
        <end position="757"/>
    </location>
</feature>
<name>A0A1Y2G6B4_9FUNG</name>
<evidence type="ECO:0000256" key="1">
    <source>
        <dbReference type="SAM" id="MobiDB-lite"/>
    </source>
</evidence>
<dbReference type="GO" id="GO:0005085">
    <property type="term" value="F:guanyl-nucleotide exchange factor activity"/>
    <property type="evidence" value="ECO:0007669"/>
    <property type="project" value="InterPro"/>
</dbReference>
<feature type="compositionally biased region" description="Polar residues" evidence="1">
    <location>
        <begin position="79"/>
        <end position="95"/>
    </location>
</feature>
<dbReference type="InterPro" id="IPR003123">
    <property type="entry name" value="VPS9"/>
</dbReference>
<feature type="compositionally biased region" description="Low complexity" evidence="1">
    <location>
        <begin position="799"/>
        <end position="818"/>
    </location>
</feature>
<keyword evidence="4" id="KW-1185">Reference proteome</keyword>
<protein>
    <recommendedName>
        <fullName evidence="2">VPS9 domain-containing protein</fullName>
    </recommendedName>
</protein>